<reference evidence="9 10" key="1">
    <citation type="submission" date="2015-04" db="EMBL/GenBank/DDBJ databases">
        <title>Complete genome sequence of Schizopora paradoxa KUC8140, a cosmopolitan wood degrader in East Asia.</title>
        <authorList>
            <consortium name="DOE Joint Genome Institute"/>
            <person name="Min B."/>
            <person name="Park H."/>
            <person name="Jang Y."/>
            <person name="Kim J.-J."/>
            <person name="Kim K.H."/>
            <person name="Pangilinan J."/>
            <person name="Lipzen A."/>
            <person name="Riley R."/>
            <person name="Grigoriev I.V."/>
            <person name="Spatafora J.W."/>
            <person name="Choi I.-G."/>
        </authorList>
    </citation>
    <scope>NUCLEOTIDE SEQUENCE [LARGE SCALE GENOMIC DNA]</scope>
    <source>
        <strain evidence="9 10">KUC8140</strain>
    </source>
</reference>
<dbReference type="AlphaFoldDB" id="A0A0H2R5M5"/>
<name>A0A0H2R5M5_9AGAM</name>
<protein>
    <recommendedName>
        <fullName evidence="6">Sulfhydryl oxidase</fullName>
        <ecNumber evidence="6">1.8.3.2</ecNumber>
    </recommendedName>
</protein>
<dbReference type="STRING" id="27342.A0A0H2R5M5"/>
<dbReference type="EMBL" id="KQ086190">
    <property type="protein sequence ID" value="KLO06647.1"/>
    <property type="molecule type" value="Genomic_DNA"/>
</dbReference>
<dbReference type="PROSITE" id="PS51324">
    <property type="entry name" value="ERV_ALR"/>
    <property type="match status" value="1"/>
</dbReference>
<feature type="compositionally biased region" description="Low complexity" evidence="7">
    <location>
        <begin position="1"/>
        <end position="16"/>
    </location>
</feature>
<evidence type="ECO:0000256" key="7">
    <source>
        <dbReference type="SAM" id="MobiDB-lite"/>
    </source>
</evidence>
<dbReference type="PANTHER" id="PTHR12645">
    <property type="entry name" value="ALR/ERV"/>
    <property type="match status" value="1"/>
</dbReference>
<evidence type="ECO:0000256" key="5">
    <source>
        <dbReference type="ARBA" id="ARBA00023157"/>
    </source>
</evidence>
<evidence type="ECO:0000256" key="4">
    <source>
        <dbReference type="ARBA" id="ARBA00023002"/>
    </source>
</evidence>
<dbReference type="EC" id="1.8.3.2" evidence="6"/>
<dbReference type="PANTHER" id="PTHR12645:SF0">
    <property type="entry name" value="FAD-LINKED SULFHYDRYL OXIDASE ALR"/>
    <property type="match status" value="1"/>
</dbReference>
<dbReference type="GO" id="GO:0005739">
    <property type="term" value="C:mitochondrion"/>
    <property type="evidence" value="ECO:0007669"/>
    <property type="project" value="TreeGrafter"/>
</dbReference>
<feature type="domain" description="ERV/ALR sulfhydryl oxidase" evidence="8">
    <location>
        <begin position="26"/>
        <end position="129"/>
    </location>
</feature>
<evidence type="ECO:0000256" key="1">
    <source>
        <dbReference type="ARBA" id="ARBA00001974"/>
    </source>
</evidence>
<dbReference type="GO" id="GO:0016971">
    <property type="term" value="F:flavin-dependent sulfhydryl oxidase activity"/>
    <property type="evidence" value="ECO:0007669"/>
    <property type="project" value="InterPro"/>
</dbReference>
<dbReference type="Gene3D" id="1.20.120.310">
    <property type="entry name" value="ERV/ALR sulfhydryl oxidase domain"/>
    <property type="match status" value="1"/>
</dbReference>
<evidence type="ECO:0000313" key="10">
    <source>
        <dbReference type="Proteomes" id="UP000053477"/>
    </source>
</evidence>
<evidence type="ECO:0000259" key="8">
    <source>
        <dbReference type="PROSITE" id="PS51324"/>
    </source>
</evidence>
<evidence type="ECO:0000256" key="3">
    <source>
        <dbReference type="ARBA" id="ARBA00022827"/>
    </source>
</evidence>
<keyword evidence="3 6" id="KW-0274">FAD</keyword>
<organism evidence="9 10">
    <name type="scientific">Schizopora paradoxa</name>
    <dbReference type="NCBI Taxonomy" id="27342"/>
    <lineage>
        <taxon>Eukaryota</taxon>
        <taxon>Fungi</taxon>
        <taxon>Dikarya</taxon>
        <taxon>Basidiomycota</taxon>
        <taxon>Agaricomycotina</taxon>
        <taxon>Agaricomycetes</taxon>
        <taxon>Hymenochaetales</taxon>
        <taxon>Schizoporaceae</taxon>
        <taxon>Schizopora</taxon>
    </lineage>
</organism>
<evidence type="ECO:0000313" key="9">
    <source>
        <dbReference type="EMBL" id="KLO06647.1"/>
    </source>
</evidence>
<gene>
    <name evidence="9" type="ORF">SCHPADRAFT_910171</name>
</gene>
<dbReference type="FunCoup" id="A0A0H2R5M5">
    <property type="interactions" value="289"/>
</dbReference>
<dbReference type="InterPro" id="IPR017905">
    <property type="entry name" value="ERV/ALR_sulphydryl_oxidase"/>
</dbReference>
<evidence type="ECO:0000256" key="2">
    <source>
        <dbReference type="ARBA" id="ARBA00022630"/>
    </source>
</evidence>
<sequence>MSALASGSSTSTTKSTARPDEPPEGCPPDVEQLGRATWTFLHTTAAYFPENPTPIQRTRMLGLLMALPVLYPCSYCAQHLGERINAHPPDLRGGRVSLSRWLCERHNEVNERLGKPLFNCSIKSTDERWKDGPSDGRCD</sequence>
<keyword evidence="2 6" id="KW-0285">Flavoprotein</keyword>
<dbReference type="InParanoid" id="A0A0H2R5M5"/>
<evidence type="ECO:0000256" key="6">
    <source>
        <dbReference type="RuleBase" id="RU371123"/>
    </source>
</evidence>
<keyword evidence="4 6" id="KW-0560">Oxidoreductase</keyword>
<dbReference type="Proteomes" id="UP000053477">
    <property type="component" value="Unassembled WGS sequence"/>
</dbReference>
<comment type="cofactor">
    <cofactor evidence="1 6">
        <name>FAD</name>
        <dbReference type="ChEBI" id="CHEBI:57692"/>
    </cofactor>
</comment>
<proteinExistence type="predicted"/>
<comment type="catalytic activity">
    <reaction evidence="6">
        <text>2 R'C(R)SH + O2 = R'C(R)S-S(R)CR' + H2O2</text>
        <dbReference type="Rhea" id="RHEA:17357"/>
        <dbReference type="ChEBI" id="CHEBI:15379"/>
        <dbReference type="ChEBI" id="CHEBI:16240"/>
        <dbReference type="ChEBI" id="CHEBI:16520"/>
        <dbReference type="ChEBI" id="CHEBI:17412"/>
        <dbReference type="EC" id="1.8.3.2"/>
    </reaction>
</comment>
<dbReference type="OrthoDB" id="17199at2759"/>
<dbReference type="GO" id="GO:0050660">
    <property type="term" value="F:flavin adenine dinucleotide binding"/>
    <property type="evidence" value="ECO:0007669"/>
    <property type="project" value="TreeGrafter"/>
</dbReference>
<keyword evidence="10" id="KW-1185">Reference proteome</keyword>
<feature type="region of interest" description="Disordered" evidence="7">
    <location>
        <begin position="1"/>
        <end position="30"/>
    </location>
</feature>
<accession>A0A0H2R5M5</accession>
<dbReference type="SUPFAM" id="SSF69000">
    <property type="entry name" value="FAD-dependent thiol oxidase"/>
    <property type="match status" value="1"/>
</dbReference>
<dbReference type="Pfam" id="PF04777">
    <property type="entry name" value="Evr1_Alr"/>
    <property type="match status" value="1"/>
</dbReference>
<keyword evidence="5" id="KW-1015">Disulfide bond</keyword>
<dbReference type="InterPro" id="IPR036774">
    <property type="entry name" value="ERV/ALR_sulphydryl_oxid_sf"/>
</dbReference>
<dbReference type="InterPro" id="IPR039799">
    <property type="entry name" value="ALR/ERV"/>
</dbReference>